<name>A0A6S7BYZ1_9BURK</name>
<proteinExistence type="predicted"/>
<dbReference type="Proteomes" id="UP000494115">
    <property type="component" value="Unassembled WGS sequence"/>
</dbReference>
<dbReference type="AlphaFoldDB" id="A0A6S7BYZ1"/>
<dbReference type="EMBL" id="CADIKM010000027">
    <property type="protein sequence ID" value="CAB3797745.1"/>
    <property type="molecule type" value="Genomic_DNA"/>
</dbReference>
<reference evidence="1 2" key="1">
    <citation type="submission" date="2020-04" db="EMBL/GenBank/DDBJ databases">
        <authorList>
            <person name="De Canck E."/>
        </authorList>
    </citation>
    <scope>NUCLEOTIDE SEQUENCE [LARGE SCALE GENOMIC DNA]</scope>
    <source>
        <strain evidence="1 2">LMG 28138</strain>
    </source>
</reference>
<organism evidence="1 2">
    <name type="scientific">Pararobbsia alpina</name>
    <dbReference type="NCBI Taxonomy" id="621374"/>
    <lineage>
        <taxon>Bacteria</taxon>
        <taxon>Pseudomonadati</taxon>
        <taxon>Pseudomonadota</taxon>
        <taxon>Betaproteobacteria</taxon>
        <taxon>Burkholderiales</taxon>
        <taxon>Burkholderiaceae</taxon>
        <taxon>Pararobbsia</taxon>
    </lineage>
</organism>
<evidence type="ECO:0000313" key="2">
    <source>
        <dbReference type="Proteomes" id="UP000494115"/>
    </source>
</evidence>
<keyword evidence="2" id="KW-1185">Reference proteome</keyword>
<gene>
    <name evidence="1" type="ORF">LMG28138_04309</name>
</gene>
<evidence type="ECO:0000313" key="1">
    <source>
        <dbReference type="EMBL" id="CAB3797745.1"/>
    </source>
</evidence>
<accession>A0A6S7BYZ1</accession>
<protein>
    <submittedName>
        <fullName evidence="1">Uncharacterized protein</fullName>
    </submittedName>
</protein>
<sequence length="69" mass="7758">MLCVLRFGCENHSFRYWVTHGRLHSRRAPDRSVVDDASVFAGPIFASHLFMASRKQCVATSSATLSERS</sequence>